<evidence type="ECO:0000256" key="3">
    <source>
        <dbReference type="ARBA" id="ARBA00022741"/>
    </source>
</evidence>
<feature type="compositionally biased region" description="Gly residues" evidence="6">
    <location>
        <begin position="151"/>
        <end position="168"/>
    </location>
</feature>
<reference evidence="9 10" key="1">
    <citation type="journal article" date="2014" name="Mol. Plant">
        <title>Chromosome Scale Genome Assembly and Transcriptome Profiling of Nannochloropsis gaditana in Nitrogen Depletion.</title>
        <authorList>
            <person name="Corteggiani Carpinelli E."/>
            <person name="Telatin A."/>
            <person name="Vitulo N."/>
            <person name="Forcato C."/>
            <person name="D'Angelo M."/>
            <person name="Schiavon R."/>
            <person name="Vezzi A."/>
            <person name="Giacometti G.M."/>
            <person name="Morosinotto T."/>
            <person name="Valle G."/>
        </authorList>
    </citation>
    <scope>NUCLEOTIDE SEQUENCE [LARGE SCALE GENOMIC DNA]</scope>
    <source>
        <strain evidence="9 10">B-31</strain>
    </source>
</reference>
<dbReference type="SUPFAM" id="SSF56112">
    <property type="entry name" value="Protein kinase-like (PK-like)"/>
    <property type="match status" value="1"/>
</dbReference>
<dbReference type="Pfam" id="PF00069">
    <property type="entry name" value="Pkinase"/>
    <property type="match status" value="1"/>
</dbReference>
<evidence type="ECO:0000256" key="6">
    <source>
        <dbReference type="SAM" id="MobiDB-lite"/>
    </source>
</evidence>
<dbReference type="InterPro" id="IPR000961">
    <property type="entry name" value="AGC-kinase_C"/>
</dbReference>
<dbReference type="PROSITE" id="PS50011">
    <property type="entry name" value="PROTEIN_KINASE_DOM"/>
    <property type="match status" value="1"/>
</dbReference>
<keyword evidence="10" id="KW-1185">Reference proteome</keyword>
<keyword evidence="2" id="KW-0808">Transferase</keyword>
<evidence type="ECO:0000259" key="7">
    <source>
        <dbReference type="PROSITE" id="PS50011"/>
    </source>
</evidence>
<evidence type="ECO:0000256" key="4">
    <source>
        <dbReference type="ARBA" id="ARBA00022777"/>
    </source>
</evidence>
<dbReference type="AlphaFoldDB" id="W7T486"/>
<feature type="domain" description="Protein kinase" evidence="7">
    <location>
        <begin position="1"/>
        <end position="384"/>
    </location>
</feature>
<name>W7T486_9STRA</name>
<dbReference type="PROSITE" id="PS51285">
    <property type="entry name" value="AGC_KINASE_CTER"/>
    <property type="match status" value="1"/>
</dbReference>
<protein>
    <submittedName>
        <fullName evidence="9">Rps6ka4 protein</fullName>
    </submittedName>
</protein>
<dbReference type="Gene3D" id="1.10.510.10">
    <property type="entry name" value="Transferase(Phosphotransferase) domain 1"/>
    <property type="match status" value="1"/>
</dbReference>
<comment type="caution">
    <text evidence="9">The sequence shown here is derived from an EMBL/GenBank/DDBJ whole genome shotgun (WGS) entry which is preliminary data.</text>
</comment>
<keyword evidence="3" id="KW-0547">Nucleotide-binding</keyword>
<organism evidence="9 10">
    <name type="scientific">Nannochloropsis gaditana</name>
    <dbReference type="NCBI Taxonomy" id="72520"/>
    <lineage>
        <taxon>Eukaryota</taxon>
        <taxon>Sar</taxon>
        <taxon>Stramenopiles</taxon>
        <taxon>Ochrophyta</taxon>
        <taxon>Eustigmatophyceae</taxon>
        <taxon>Eustigmatales</taxon>
        <taxon>Monodopsidaceae</taxon>
        <taxon>Nannochloropsis</taxon>
    </lineage>
</organism>
<feature type="region of interest" description="Disordered" evidence="6">
    <location>
        <begin position="1"/>
        <end position="243"/>
    </location>
</feature>
<dbReference type="GO" id="GO:0004674">
    <property type="term" value="F:protein serine/threonine kinase activity"/>
    <property type="evidence" value="ECO:0007669"/>
    <property type="project" value="UniProtKB-KW"/>
</dbReference>
<dbReference type="PANTHER" id="PTHR24351">
    <property type="entry name" value="RIBOSOMAL PROTEIN S6 KINASE"/>
    <property type="match status" value="1"/>
</dbReference>
<keyword evidence="4" id="KW-0418">Kinase</keyword>
<feature type="compositionally biased region" description="Basic and acidic residues" evidence="6">
    <location>
        <begin position="21"/>
        <end position="48"/>
    </location>
</feature>
<dbReference type="OrthoDB" id="432483at2759"/>
<evidence type="ECO:0000256" key="2">
    <source>
        <dbReference type="ARBA" id="ARBA00022679"/>
    </source>
</evidence>
<feature type="compositionally biased region" description="Basic and acidic residues" evidence="6">
    <location>
        <begin position="97"/>
        <end position="107"/>
    </location>
</feature>
<feature type="compositionally biased region" description="Gly residues" evidence="6">
    <location>
        <begin position="67"/>
        <end position="76"/>
    </location>
</feature>
<evidence type="ECO:0000256" key="5">
    <source>
        <dbReference type="ARBA" id="ARBA00022840"/>
    </source>
</evidence>
<accession>W7T486</accession>
<keyword evidence="5" id="KW-0067">ATP-binding</keyword>
<evidence type="ECO:0000313" key="10">
    <source>
        <dbReference type="Proteomes" id="UP000019335"/>
    </source>
</evidence>
<feature type="compositionally biased region" description="Basic and acidic residues" evidence="6">
    <location>
        <begin position="228"/>
        <end position="243"/>
    </location>
</feature>
<dbReference type="InterPro" id="IPR011009">
    <property type="entry name" value="Kinase-like_dom_sf"/>
</dbReference>
<dbReference type="EMBL" id="AZIL01002358">
    <property type="protein sequence ID" value="EWM21815.1"/>
    <property type="molecule type" value="Genomic_DNA"/>
</dbReference>
<dbReference type="Gene3D" id="3.30.200.20">
    <property type="entry name" value="Phosphorylase Kinase, domain 1"/>
    <property type="match status" value="1"/>
</dbReference>
<evidence type="ECO:0000259" key="8">
    <source>
        <dbReference type="PROSITE" id="PS51285"/>
    </source>
</evidence>
<keyword evidence="1" id="KW-0723">Serine/threonine-protein kinase</keyword>
<evidence type="ECO:0000313" key="9">
    <source>
        <dbReference type="EMBL" id="EWM21815.1"/>
    </source>
</evidence>
<dbReference type="InterPro" id="IPR000719">
    <property type="entry name" value="Prot_kinase_dom"/>
</dbReference>
<dbReference type="Proteomes" id="UP000019335">
    <property type="component" value="Unassembled WGS sequence"/>
</dbReference>
<evidence type="ECO:0000256" key="1">
    <source>
        <dbReference type="ARBA" id="ARBA00022527"/>
    </source>
</evidence>
<dbReference type="GO" id="GO:0005524">
    <property type="term" value="F:ATP binding"/>
    <property type="evidence" value="ECO:0007669"/>
    <property type="project" value="UniProtKB-KW"/>
</dbReference>
<gene>
    <name evidence="9" type="ORF">Naga_101649g1</name>
</gene>
<proteinExistence type="predicted"/>
<feature type="region of interest" description="Disordered" evidence="6">
    <location>
        <begin position="309"/>
        <end position="332"/>
    </location>
</feature>
<sequence>MAARGGSGRRRGRGGGQGGKEGGREGGGKGGREGRSAGLERDGADRARGLRQGVPGPSEQPIRRLAGAGGGGGGREGAPRAAVCPEGAGQGGSDAAEPDRADVERARALGHPPASLPRPPPLRVQHLPTPLPGPGVLPGRGPVHVDEEGGPDGGGRGAGVCSGDGAGPGLLARPRGALPGPEARERADGAGRAPEARRPGLGPPLRQRPSFAGGGEGKGGGGRRGRGGGREGGREGRRERGREDLFVSHHGLIRCPAPATLYRSHSFCGTHEYLAPEVLLNQGHSLPVDWWCLGLCLHEMLTRRHPFKPLPPPSLPPSPAPSPSSPASSPPACPGEVMRNICGFPPFLHPSLSSDAAALLVRLLEKDPDRRLGGVAALRQQPFFKNLNWEAVYEKRVEAPYRPRVRSDEDVGCFAGCLTEERVRYSDVVASEDGWVRGKGEEGREGEREGGGCLLPVWPRGRGRGECQGWSWRGRKTRREEEEEGMWEGFEYVAEEG</sequence>
<dbReference type="SMART" id="SM00220">
    <property type="entry name" value="S_TKc"/>
    <property type="match status" value="1"/>
</dbReference>
<feature type="compositionally biased region" description="Basic and acidic residues" evidence="6">
    <location>
        <begin position="182"/>
        <end position="198"/>
    </location>
</feature>
<feature type="domain" description="AGC-kinase C-terminal" evidence="8">
    <location>
        <begin position="385"/>
        <end position="497"/>
    </location>
</feature>